<keyword evidence="6" id="KW-1185">Reference proteome</keyword>
<dbReference type="Proteomes" id="UP000277212">
    <property type="component" value="Unassembled WGS sequence"/>
</dbReference>
<dbReference type="PROSITE" id="PS50941">
    <property type="entry name" value="CHIT_BIND_I_2"/>
    <property type="match status" value="1"/>
</dbReference>
<keyword evidence="3" id="KW-0732">Signal</keyword>
<keyword evidence="1 2" id="KW-0147">Chitin-binding</keyword>
<comment type="caution">
    <text evidence="5">The sequence shown here is derived from an EMBL/GenBank/DDBJ whole genome shotgun (WGS) entry which is preliminary data.</text>
</comment>
<evidence type="ECO:0000313" key="6">
    <source>
        <dbReference type="Proteomes" id="UP000277212"/>
    </source>
</evidence>
<feature type="chain" id="PRO_5018004042" description="Chitin-binding type-1 domain-containing protein" evidence="3">
    <location>
        <begin position="29"/>
        <end position="986"/>
    </location>
</feature>
<reference evidence="5 6" key="1">
    <citation type="submission" date="2017-06" db="EMBL/GenBank/DDBJ databases">
        <title>Comparative genomic analysis of Ambrosia Fusariam Clade fungi.</title>
        <authorList>
            <person name="Stajich J.E."/>
            <person name="Carrillo J."/>
            <person name="Kijimoto T."/>
            <person name="Eskalen A."/>
            <person name="O'Donnell K."/>
            <person name="Kasson M."/>
        </authorList>
    </citation>
    <scope>NUCLEOTIDE SEQUENCE [LARGE SCALE GENOMIC DNA]</scope>
    <source>
        <strain evidence="5">UCR3666</strain>
    </source>
</reference>
<feature type="domain" description="Chitin-binding type-1" evidence="4">
    <location>
        <begin position="495"/>
        <end position="542"/>
    </location>
</feature>
<dbReference type="GO" id="GO:0051118">
    <property type="term" value="F:glucan endo-1,3-alpha-glucosidase activity"/>
    <property type="evidence" value="ECO:0007669"/>
    <property type="project" value="InterPro"/>
</dbReference>
<evidence type="ECO:0000259" key="4">
    <source>
        <dbReference type="PROSITE" id="PS50941"/>
    </source>
</evidence>
<gene>
    <name evidence="5" type="ORF">CDV36_004309</name>
</gene>
<accession>A0A3M2SEN1</accession>
<evidence type="ECO:0000256" key="3">
    <source>
        <dbReference type="SAM" id="SignalP"/>
    </source>
</evidence>
<proteinExistence type="predicted"/>
<dbReference type="OrthoDB" id="3257981at2759"/>
<dbReference type="Gene3D" id="3.30.60.10">
    <property type="entry name" value="Endochitinase-like"/>
    <property type="match status" value="1"/>
</dbReference>
<dbReference type="Pfam" id="PF03659">
    <property type="entry name" value="Glyco_hydro_71"/>
    <property type="match status" value="1"/>
</dbReference>
<dbReference type="InterPro" id="IPR036861">
    <property type="entry name" value="Endochitinase-like_sf"/>
</dbReference>
<dbReference type="EMBL" id="NKUJ01000054">
    <property type="protein sequence ID" value="RMJ16036.1"/>
    <property type="molecule type" value="Genomic_DNA"/>
</dbReference>
<comment type="caution">
    <text evidence="2">Lacks conserved residue(s) required for the propagation of feature annotation.</text>
</comment>
<dbReference type="STRING" id="2010991.A0A3M2SEN1"/>
<evidence type="ECO:0000313" key="5">
    <source>
        <dbReference type="EMBL" id="RMJ16036.1"/>
    </source>
</evidence>
<feature type="disulfide bond" evidence="2">
    <location>
        <begin position="515"/>
        <end position="529"/>
    </location>
</feature>
<evidence type="ECO:0000256" key="2">
    <source>
        <dbReference type="PROSITE-ProRule" id="PRU00261"/>
    </source>
</evidence>
<dbReference type="SUPFAM" id="SSF57016">
    <property type="entry name" value="Plant lectins/antimicrobial peptides"/>
    <property type="match status" value="1"/>
</dbReference>
<dbReference type="CDD" id="cd11577">
    <property type="entry name" value="GH71"/>
    <property type="match status" value="1"/>
</dbReference>
<dbReference type="AlphaFoldDB" id="A0A3M2SEN1"/>
<dbReference type="InterPro" id="IPR001002">
    <property type="entry name" value="Chitin-bd_1"/>
</dbReference>
<feature type="signal peptide" evidence="3">
    <location>
        <begin position="1"/>
        <end position="28"/>
    </location>
</feature>
<organism evidence="5 6">
    <name type="scientific">Fusarium kuroshium</name>
    <dbReference type="NCBI Taxonomy" id="2010991"/>
    <lineage>
        <taxon>Eukaryota</taxon>
        <taxon>Fungi</taxon>
        <taxon>Dikarya</taxon>
        <taxon>Ascomycota</taxon>
        <taxon>Pezizomycotina</taxon>
        <taxon>Sordariomycetes</taxon>
        <taxon>Hypocreomycetidae</taxon>
        <taxon>Hypocreales</taxon>
        <taxon>Nectriaceae</taxon>
        <taxon>Fusarium</taxon>
        <taxon>Fusarium solani species complex</taxon>
    </lineage>
</organism>
<sequence length="986" mass="107521">MPSQRRGLRHLTKTLLGALLLTPNGTLASPSSTGKKVFAHYMVGDSTAQHRQQDIKDAKAMGLDGFSLNIAKPDRSFVRSTMNDMFDFAAGQDFGLHISMDLWAAGDKPDPKGIPDYKSLFVDFFGHPAYERGANGFPMVTTFSSGGSDNLTWEDWRDQFAQKVFVIPNLDAIPGYWEFHPGFWEHWGQVVDGLFSWESAWPLREGKGGAFPGDIGPDMPLINGMKEYKKKYMIGLSPLQYKDAYDTNIYRAGDLNLPTRMQNILKNRDDIYYVNVLTWNDGPESHYIGTIWPEQNTDPEPAHYMKLPHKGWQRVIGSFAAAFKGDGVMRPLGGDTVTGAFWYKSILSNTKCSATPEDVGIEQQYLNKPESYETATDKGAYAIVLPQGASGWSMRVNSGGKTDTITGLKGGLNSGNTQLNAGAQSVEILNSAGQVVAVAGGGRCVYGGDACPDCTYNVNPNVVEFTSGSNVPASSKCDEKCTASAGGDWGDISKDGKCGPDHGNANCIGSTFGSCCSANGECGMSTAHCGTGCHKSAGICYGGKKTVDNDADDKEIDKNWPPALVKAICNIDMDTEDTKTLTSRWIQTGAATWFLNFLRERGAERWTDNFFKKVMDQKTLNFDCLELLTGHCSGPGDKHCQDYIPPPSYYVHLQIGNLYAAMDQLWAKMVTNAIEELSTDIKDVVATYGTPPESKNSLILNMFVGVLTSLAGISGHISDVSPGTALGKFANPLTVFSGIFAQASAADGSVKGITPSELNDNLEKVYGKMFKAVMGQINATLTTVFGGVLPDGWSEDDISPEDYVWIHFAKGEWLNPHLKDEAVNVYVENTKKRFTEFATVTAMKAGSKARYRLLASPSKCMSKEKCADIDGAYFYKDFCLAFGYLLGGGLAPTIPVQIEGKELATLRRFLPDLNGALVNNFDCAPYAALNRDECPAFSQTPLPKKCTDIPEPTIPTGKDLSFTNPMSYPKCYVNFITVPWDDCRLD</sequence>
<evidence type="ECO:0000256" key="1">
    <source>
        <dbReference type="ARBA" id="ARBA00022669"/>
    </source>
</evidence>
<name>A0A3M2SEN1_9HYPO</name>
<dbReference type="InterPro" id="IPR005197">
    <property type="entry name" value="Glyco_hydro_71"/>
</dbReference>
<keyword evidence="2" id="KW-1015">Disulfide bond</keyword>
<protein>
    <recommendedName>
        <fullName evidence="4">Chitin-binding type-1 domain-containing protein</fullName>
    </recommendedName>
</protein>
<dbReference type="GO" id="GO:0008061">
    <property type="term" value="F:chitin binding"/>
    <property type="evidence" value="ECO:0007669"/>
    <property type="project" value="UniProtKB-UniRule"/>
</dbReference>
<dbReference type="Gene3D" id="3.20.20.80">
    <property type="entry name" value="Glycosidases"/>
    <property type="match status" value="1"/>
</dbReference>
<dbReference type="CDD" id="cd11618">
    <property type="entry name" value="ChtBD1_1"/>
    <property type="match status" value="1"/>
</dbReference>